<sequence length="109" mass="11889">MGRKNISKGKVITCCYCGVESAFLPDKALHTLVCATCGAPLKAQKQRPLAPKKGAKHPDTRGVHNIPAGLSQLEKPMKRKKGKKKKSGWKKMLGKSFGEVADLIEDIFD</sequence>
<keyword evidence="3" id="KW-1185">Reference proteome</keyword>
<evidence type="ECO:0000313" key="2">
    <source>
        <dbReference type="EMBL" id="CUH80215.1"/>
    </source>
</evidence>
<feature type="compositionally biased region" description="Basic residues" evidence="1">
    <location>
        <begin position="77"/>
        <end position="89"/>
    </location>
</feature>
<name>A0A0P1GZC5_9RHOB</name>
<reference evidence="2 3" key="1">
    <citation type="submission" date="2015-09" db="EMBL/GenBank/DDBJ databases">
        <authorList>
            <consortium name="Swine Surveillance"/>
        </authorList>
    </citation>
    <scope>NUCLEOTIDE SEQUENCE [LARGE SCALE GENOMIC DNA]</scope>
    <source>
        <strain evidence="2 3">CECT 7557</strain>
    </source>
</reference>
<dbReference type="STRING" id="928856.SAMN04488049_10460"/>
<organism evidence="2 3">
    <name type="scientific">Tritonibacter multivorans</name>
    <dbReference type="NCBI Taxonomy" id="928856"/>
    <lineage>
        <taxon>Bacteria</taxon>
        <taxon>Pseudomonadati</taxon>
        <taxon>Pseudomonadota</taxon>
        <taxon>Alphaproteobacteria</taxon>
        <taxon>Rhodobacterales</taxon>
        <taxon>Paracoccaceae</taxon>
        <taxon>Tritonibacter</taxon>
    </lineage>
</organism>
<feature type="region of interest" description="Disordered" evidence="1">
    <location>
        <begin position="45"/>
        <end position="89"/>
    </location>
</feature>
<accession>A0A0P1GZC5</accession>
<dbReference type="AlphaFoldDB" id="A0A0P1GZC5"/>
<protein>
    <submittedName>
        <fullName evidence="2">Uncharacterized protein</fullName>
    </submittedName>
</protein>
<dbReference type="Proteomes" id="UP000052022">
    <property type="component" value="Unassembled WGS sequence"/>
</dbReference>
<evidence type="ECO:0000313" key="3">
    <source>
        <dbReference type="Proteomes" id="UP000052022"/>
    </source>
</evidence>
<evidence type="ECO:0000256" key="1">
    <source>
        <dbReference type="SAM" id="MobiDB-lite"/>
    </source>
</evidence>
<dbReference type="EMBL" id="CYSD01000039">
    <property type="protein sequence ID" value="CUH80215.1"/>
    <property type="molecule type" value="Genomic_DNA"/>
</dbReference>
<proteinExistence type="predicted"/>
<gene>
    <name evidence="2" type="ORF">TRM7557_02777</name>
</gene>